<accession>A0A4W5P9Z6</accession>
<evidence type="ECO:0008006" key="4">
    <source>
        <dbReference type="Google" id="ProtNLM"/>
    </source>
</evidence>
<evidence type="ECO:0000313" key="3">
    <source>
        <dbReference type="Proteomes" id="UP000314982"/>
    </source>
</evidence>
<evidence type="ECO:0000313" key="2">
    <source>
        <dbReference type="Ensembl" id="ENSHHUP00000057789.1"/>
    </source>
</evidence>
<dbReference type="Proteomes" id="UP000314982">
    <property type="component" value="Unassembled WGS sequence"/>
</dbReference>
<dbReference type="STRING" id="62062.ENSHHUP00000057789"/>
<sequence length="86" mass="9757">MTCAHSLFLFWFVYGFLVTQYVTWSNDETLGGIEGCITSVALCPTVMGHLISTGLELWTVELARSQQHITPRERLHVRAMEHFSKG</sequence>
<keyword evidence="3" id="KW-1185">Reference proteome</keyword>
<reference evidence="2" key="2">
    <citation type="submission" date="2025-08" db="UniProtKB">
        <authorList>
            <consortium name="Ensembl"/>
        </authorList>
    </citation>
    <scope>IDENTIFICATION</scope>
</reference>
<dbReference type="Ensembl" id="ENSHHUT00000059772.1">
    <property type="protein sequence ID" value="ENSHHUP00000057789.1"/>
    <property type="gene ID" value="ENSHHUG00000034419.1"/>
</dbReference>
<organism evidence="2 3">
    <name type="scientific">Hucho hucho</name>
    <name type="common">huchen</name>
    <dbReference type="NCBI Taxonomy" id="62062"/>
    <lineage>
        <taxon>Eukaryota</taxon>
        <taxon>Metazoa</taxon>
        <taxon>Chordata</taxon>
        <taxon>Craniata</taxon>
        <taxon>Vertebrata</taxon>
        <taxon>Euteleostomi</taxon>
        <taxon>Actinopterygii</taxon>
        <taxon>Neopterygii</taxon>
        <taxon>Teleostei</taxon>
        <taxon>Protacanthopterygii</taxon>
        <taxon>Salmoniformes</taxon>
        <taxon>Salmonidae</taxon>
        <taxon>Salmoninae</taxon>
        <taxon>Hucho</taxon>
    </lineage>
</organism>
<evidence type="ECO:0000256" key="1">
    <source>
        <dbReference type="SAM" id="SignalP"/>
    </source>
</evidence>
<protein>
    <recommendedName>
        <fullName evidence="4">Secreted protein</fullName>
    </recommendedName>
</protein>
<feature type="signal peptide" evidence="1">
    <location>
        <begin position="1"/>
        <end position="15"/>
    </location>
</feature>
<proteinExistence type="predicted"/>
<feature type="chain" id="PRO_5021359220" description="Secreted protein" evidence="1">
    <location>
        <begin position="16"/>
        <end position="86"/>
    </location>
</feature>
<dbReference type="AlphaFoldDB" id="A0A4W5P9Z6"/>
<reference evidence="3" key="1">
    <citation type="submission" date="2018-06" db="EMBL/GenBank/DDBJ databases">
        <title>Genome assembly of Danube salmon.</title>
        <authorList>
            <person name="Macqueen D.J."/>
            <person name="Gundappa M.K."/>
        </authorList>
    </citation>
    <scope>NUCLEOTIDE SEQUENCE [LARGE SCALE GENOMIC DNA]</scope>
</reference>
<keyword evidence="1" id="KW-0732">Signal</keyword>
<name>A0A4W5P9Z6_9TELE</name>
<reference evidence="2" key="3">
    <citation type="submission" date="2025-09" db="UniProtKB">
        <authorList>
            <consortium name="Ensembl"/>
        </authorList>
    </citation>
    <scope>IDENTIFICATION</scope>
</reference>